<accession>A0A8X6KTV9</accession>
<gene>
    <name evidence="1" type="primary">NCL1_63473</name>
    <name evidence="1" type="ORF">TNCT_735861</name>
</gene>
<protein>
    <submittedName>
        <fullName evidence="1">Histone-lysine N-methyltransferase SETMAR</fullName>
    </submittedName>
</protein>
<dbReference type="EMBL" id="BMAO01012918">
    <property type="protein sequence ID" value="GFQ84919.1"/>
    <property type="molecule type" value="Genomic_DNA"/>
</dbReference>
<evidence type="ECO:0000313" key="1">
    <source>
        <dbReference type="EMBL" id="GFQ84919.1"/>
    </source>
</evidence>
<dbReference type="AlphaFoldDB" id="A0A8X6KTV9"/>
<evidence type="ECO:0000313" key="2">
    <source>
        <dbReference type="Proteomes" id="UP000887116"/>
    </source>
</evidence>
<reference evidence="1" key="1">
    <citation type="submission" date="2020-07" db="EMBL/GenBank/DDBJ databases">
        <title>Multicomponent nature underlies the extraordinary mechanical properties of spider dragline silk.</title>
        <authorList>
            <person name="Kono N."/>
            <person name="Nakamura H."/>
            <person name="Mori M."/>
            <person name="Yoshida Y."/>
            <person name="Ohtoshi R."/>
            <person name="Malay A.D."/>
            <person name="Moran D.A.P."/>
            <person name="Tomita M."/>
            <person name="Numata K."/>
            <person name="Arakawa K."/>
        </authorList>
    </citation>
    <scope>NUCLEOTIDE SEQUENCE</scope>
</reference>
<proteinExistence type="predicted"/>
<keyword evidence="2" id="KW-1185">Reference proteome</keyword>
<name>A0A8X6KTV9_TRICU</name>
<dbReference type="Proteomes" id="UP000887116">
    <property type="component" value="Unassembled WGS sequence"/>
</dbReference>
<dbReference type="OrthoDB" id="8056049at2759"/>
<organism evidence="1 2">
    <name type="scientific">Trichonephila clavata</name>
    <name type="common">Joro spider</name>
    <name type="synonym">Nephila clavata</name>
    <dbReference type="NCBI Taxonomy" id="2740835"/>
    <lineage>
        <taxon>Eukaryota</taxon>
        <taxon>Metazoa</taxon>
        <taxon>Ecdysozoa</taxon>
        <taxon>Arthropoda</taxon>
        <taxon>Chelicerata</taxon>
        <taxon>Arachnida</taxon>
        <taxon>Araneae</taxon>
        <taxon>Araneomorphae</taxon>
        <taxon>Entelegynae</taxon>
        <taxon>Araneoidea</taxon>
        <taxon>Nephilidae</taxon>
        <taxon>Trichonephila</taxon>
    </lineage>
</organism>
<sequence>MEVNEEKIRYILQFFFDKGEIENQTEIVNGVYDLDTLTANYIQFWFRQFRSGMPVVENVDKITEMIEVKRHVNSRSIAQELKIEFPSAKPWPNGMKSIDFSNEW</sequence>
<comment type="caution">
    <text evidence="1">The sequence shown here is derived from an EMBL/GenBank/DDBJ whole genome shotgun (WGS) entry which is preliminary data.</text>
</comment>